<dbReference type="InterPro" id="IPR036612">
    <property type="entry name" value="KH_dom_type_1_sf"/>
</dbReference>
<dbReference type="Proteomes" id="UP001162087">
    <property type="component" value="Chromosome 14"/>
</dbReference>
<proteinExistence type="predicted"/>
<dbReference type="EMBL" id="OX365909">
    <property type="protein sequence ID" value="CAI4049592.1"/>
    <property type="molecule type" value="Genomic_DNA"/>
</dbReference>
<dbReference type="InterPro" id="IPR004088">
    <property type="entry name" value="KH_dom_type_1"/>
</dbReference>
<dbReference type="Pfam" id="PF00013">
    <property type="entry name" value="KH_1"/>
    <property type="match status" value="1"/>
</dbReference>
<dbReference type="SMART" id="SM00322">
    <property type="entry name" value="KH"/>
    <property type="match status" value="1"/>
</dbReference>
<dbReference type="OrthoDB" id="442947at2759"/>
<dbReference type="PROSITE" id="PS50084">
    <property type="entry name" value="KH_TYPE_1"/>
    <property type="match status" value="1"/>
</dbReference>
<sequence length="274" mass="30972">MPIRTSSGHHIAQPCNLDAGPIKLLGELQEGKQFSNTKDFPENTLYLKLALEYSFFRSNLLRFCIHLDKIKAFIRSSDTVYILCVVEENLLSLIYSSGILEICLPRFILREDLKIFNGSFYTCHENRLRVFQEDVSQLFKKLEIKASMLCFTIEEISTANQGALPQSSRLSELLKCNSKMQETGLQRQDFIITIEIKLTKIQITFLIGSKGTRIENLREESGATIKIVPISEKMTIHERNHPGTVHQTILISGDLYSVALATTSIESALNTLGL</sequence>
<dbReference type="Gene3D" id="3.30.1370.10">
    <property type="entry name" value="K Homology domain, type 1"/>
    <property type="match status" value="1"/>
</dbReference>
<keyword evidence="2" id="KW-1185">Reference proteome</keyword>
<dbReference type="SUPFAM" id="SSF54791">
    <property type="entry name" value="Eukaryotic type KH-domain (KH-domain type I)"/>
    <property type="match status" value="1"/>
</dbReference>
<reference evidence="1" key="1">
    <citation type="submission" date="2022-10" db="EMBL/GenBank/DDBJ databases">
        <authorList>
            <person name="Byrne P K."/>
        </authorList>
    </citation>
    <scope>NUCLEOTIDE SEQUENCE</scope>
    <source>
        <strain evidence="1">IFO1802</strain>
    </source>
</reference>
<dbReference type="GO" id="GO:0003723">
    <property type="term" value="F:RNA binding"/>
    <property type="evidence" value="ECO:0007669"/>
    <property type="project" value="UniProtKB-UniRule"/>
</dbReference>
<dbReference type="InterPro" id="IPR004087">
    <property type="entry name" value="KH_dom"/>
</dbReference>
<organism evidence="1 2">
    <name type="scientific">Saccharomyces kudriavzevii (strain ATCC MYA-4449 / AS 2.2408 / CBS 8840 / NBRC 1802 / NCYC 2889)</name>
    <name type="common">Yeast</name>
    <dbReference type="NCBI Taxonomy" id="226230"/>
    <lineage>
        <taxon>Eukaryota</taxon>
        <taxon>Fungi</taxon>
        <taxon>Dikarya</taxon>
        <taxon>Ascomycota</taxon>
        <taxon>Saccharomycotina</taxon>
        <taxon>Saccharomycetes</taxon>
        <taxon>Saccharomycetales</taxon>
        <taxon>Saccharomycetaceae</taxon>
        <taxon>Saccharomyces</taxon>
    </lineage>
</organism>
<evidence type="ECO:0000313" key="2">
    <source>
        <dbReference type="Proteomes" id="UP001162087"/>
    </source>
</evidence>
<gene>
    <name evidence="1" type="primary">SKDI14G1190</name>
    <name evidence="1" type="ORF">SKDI_14G1190</name>
</gene>
<name>A0AA35NJJ8_SACK1</name>
<accession>A0AA35NJJ8</accession>
<protein>
    <submittedName>
        <fullName evidence="1">Uncharacterized protein</fullName>
    </submittedName>
</protein>
<evidence type="ECO:0000313" key="1">
    <source>
        <dbReference type="EMBL" id="CAI4049592.1"/>
    </source>
</evidence>